<proteinExistence type="predicted"/>
<sequence length="271" mass="31339">MIPPTEAIFAYALFLLRNYCDLIVVGSAESFNWLLLLGIFSFNEVFVLFFSITLLCFLLFLMHIMVLLFFEAVLLFGSTFFISFYYSFLLLAMSLMSLGVILIVVSNIMIILFMFCFVKGYCLVFRSFCHGVICVSELFEWFGCLIVFFSICSFYFDSFLMLYVFYELTMVPILFCLFRNDRQVEKITPTNVYVEAPTNVYVEAPTNASMILAGVMLKLGEAGVYRINKSLNFFGFEIQLDSSPIVYFRSINKNLKRLSTLNLFIDIINRL</sequence>
<organism evidence="1 2">
    <name type="scientific">Onchocerca volvulus</name>
    <dbReference type="NCBI Taxonomy" id="6282"/>
    <lineage>
        <taxon>Eukaryota</taxon>
        <taxon>Metazoa</taxon>
        <taxon>Ecdysozoa</taxon>
        <taxon>Nematoda</taxon>
        <taxon>Chromadorea</taxon>
        <taxon>Rhabditida</taxon>
        <taxon>Spirurina</taxon>
        <taxon>Spiruromorpha</taxon>
        <taxon>Filarioidea</taxon>
        <taxon>Onchocercidae</taxon>
        <taxon>Onchocerca</taxon>
    </lineage>
</organism>
<keyword evidence="2" id="KW-1185">Reference proteome</keyword>
<dbReference type="EnsemblMetazoa" id="OVOC11495.1">
    <property type="protein sequence ID" value="OVOC11495.1"/>
    <property type="gene ID" value="WBGene00248304"/>
</dbReference>
<dbReference type="STRING" id="6282.A0A2K6VIY6"/>
<accession>A0A2K6VIY6</accession>
<dbReference type="AlphaFoldDB" id="A0A2K6VIY6"/>
<name>A0A2K6VIY6_ONCVO</name>
<reference evidence="1" key="2">
    <citation type="submission" date="2018-02" db="UniProtKB">
        <authorList>
            <consortium name="EnsemblMetazoa"/>
        </authorList>
    </citation>
    <scope>IDENTIFICATION</scope>
</reference>
<protein>
    <submittedName>
        <fullName evidence="1">Uncharacterized protein</fullName>
    </submittedName>
</protein>
<evidence type="ECO:0000313" key="2">
    <source>
        <dbReference type="Proteomes" id="UP000024404"/>
    </source>
</evidence>
<reference evidence="2" key="1">
    <citation type="submission" date="2013-10" db="EMBL/GenBank/DDBJ databases">
        <title>Genome sequencing of Onchocerca volvulus.</title>
        <authorList>
            <person name="Cotton J."/>
            <person name="Tsai J."/>
            <person name="Stanley E."/>
            <person name="Tracey A."/>
            <person name="Holroyd N."/>
            <person name="Lustigman S."/>
            <person name="Berriman M."/>
        </authorList>
    </citation>
    <scope>NUCLEOTIDE SEQUENCE</scope>
</reference>
<dbReference type="EMBL" id="CMVM020000374">
    <property type="status" value="NOT_ANNOTATED_CDS"/>
    <property type="molecule type" value="Genomic_DNA"/>
</dbReference>
<evidence type="ECO:0000313" key="1">
    <source>
        <dbReference type="EnsemblMetazoa" id="OVOC11495.1"/>
    </source>
</evidence>
<dbReference type="Proteomes" id="UP000024404">
    <property type="component" value="Unassembled WGS sequence"/>
</dbReference>